<evidence type="ECO:0000313" key="2">
    <source>
        <dbReference type="EMBL" id="KAG5186801.1"/>
    </source>
</evidence>
<keyword evidence="3" id="KW-1185">Reference proteome</keyword>
<evidence type="ECO:0000313" key="3">
    <source>
        <dbReference type="Proteomes" id="UP000664859"/>
    </source>
</evidence>
<proteinExistence type="predicted"/>
<dbReference type="InterPro" id="IPR002816">
    <property type="entry name" value="TraB/PrgY/GumN_fam"/>
</dbReference>
<dbReference type="Pfam" id="PF01963">
    <property type="entry name" value="TraB_PrgY_gumN"/>
    <property type="match status" value="1"/>
</dbReference>
<dbReference type="Proteomes" id="UP000664859">
    <property type="component" value="Unassembled WGS sequence"/>
</dbReference>
<dbReference type="EMBL" id="JAFCMP010000102">
    <property type="protein sequence ID" value="KAG5186801.1"/>
    <property type="molecule type" value="Genomic_DNA"/>
</dbReference>
<feature type="transmembrane region" description="Helical" evidence="1">
    <location>
        <begin position="584"/>
        <end position="600"/>
    </location>
</feature>
<feature type="transmembrane region" description="Helical" evidence="1">
    <location>
        <begin position="500"/>
        <end position="517"/>
    </location>
</feature>
<comment type="caution">
    <text evidence="2">The sequence shown here is derived from an EMBL/GenBank/DDBJ whole genome shotgun (WGS) entry which is preliminary data.</text>
</comment>
<protein>
    <submittedName>
        <fullName evidence="2">Uncharacterized protein</fullName>
    </submittedName>
</protein>
<keyword evidence="1" id="KW-0812">Transmembrane</keyword>
<reference evidence="2" key="1">
    <citation type="submission" date="2021-02" db="EMBL/GenBank/DDBJ databases">
        <title>First Annotated Genome of the Yellow-green Alga Tribonema minus.</title>
        <authorList>
            <person name="Mahan K.M."/>
        </authorList>
    </citation>
    <scope>NUCLEOTIDE SEQUENCE</scope>
    <source>
        <strain evidence="2">UTEX B ZZ1240</strain>
    </source>
</reference>
<feature type="transmembrane region" description="Helical" evidence="1">
    <location>
        <begin position="529"/>
        <end position="547"/>
    </location>
</feature>
<keyword evidence="1" id="KW-1133">Transmembrane helix</keyword>
<sequence length="704" mass="76583">MQPPMKPLTFCSTAYCAHASGECQLRQQTLACSTTTRIGFDASSSQLSVELLPLFWKLAVMLRANLLARVIPFHARAAVGRGLCRAIGSAGPAPAQAGASSFKAVLAGGAALTGVAGALAWKNGFCTADDITMRLEKGDQILHIIGTIHVGDCHGCRFALIDKQAKQLEECCCTHPLRPAPSEDHGDGVNDKVPSSTSTIIGPDEGILREQNIPQWAGEHVYMGDALYEMHRLHSTPTLQTLLITSGCLFLMSAFSYMMNPDMCQSEFDTAVEEARKANIPVVLGDRPLLETLVRAAQELKAVGIQHSVSVMNKKGDDISKEEIVQIYAWTPRKLDVWWDNMRDAKKAPGFFSAVIEERDAYMADSIAHCLEQRHSKSTVMVVGAAHQPGIVGHLQEKHRFTLVPGHVVLPRSAAGDESTPVEVDAFFSDAPLTHLLNVVDTISILVETPLCKDLHCATDMCKYGRSFQRPITEAALCLFCTACVCHCQWGSRMCSNTNWYTSFIILPIILQVQALARQAELRFKALPQTLMIVAALSVLGAVTLPAELGPAGSIDYILTSGCSRHLHADRFESPVWGGKEIPMFHYVTFCYFIAFPLWFSRRRWEFGVGCAGLSAIFALIPGAFGSRWCSIACAGAIYYLFHSGPRVLPIHSKAAYMSPAAAADGSAAVKTNKYVAAVEGLADAYMQFLYGSARMDTHPGPIE</sequence>
<name>A0A835Z3X3_9STRA</name>
<feature type="transmembrane region" description="Helical" evidence="1">
    <location>
        <begin position="607"/>
        <end position="625"/>
    </location>
</feature>
<dbReference type="InterPro" id="IPR046345">
    <property type="entry name" value="TraB_PrgY-like"/>
</dbReference>
<organism evidence="2 3">
    <name type="scientific">Tribonema minus</name>
    <dbReference type="NCBI Taxonomy" id="303371"/>
    <lineage>
        <taxon>Eukaryota</taxon>
        <taxon>Sar</taxon>
        <taxon>Stramenopiles</taxon>
        <taxon>Ochrophyta</taxon>
        <taxon>PX clade</taxon>
        <taxon>Xanthophyceae</taxon>
        <taxon>Tribonematales</taxon>
        <taxon>Tribonemataceae</taxon>
        <taxon>Tribonema</taxon>
    </lineage>
</organism>
<dbReference type="PANTHER" id="PTHR21530">
    <property type="entry name" value="PHEROMONE SHUTDOWN PROTEIN"/>
    <property type="match status" value="1"/>
</dbReference>
<dbReference type="AlphaFoldDB" id="A0A835Z3X3"/>
<dbReference type="CDD" id="cd14726">
    <property type="entry name" value="TraB_PrgY-like"/>
    <property type="match status" value="1"/>
</dbReference>
<accession>A0A835Z3X3</accession>
<gene>
    <name evidence="2" type="ORF">JKP88DRAFT_254321</name>
</gene>
<evidence type="ECO:0000256" key="1">
    <source>
        <dbReference type="SAM" id="Phobius"/>
    </source>
</evidence>
<keyword evidence="1" id="KW-0472">Membrane</keyword>
<dbReference type="PANTHER" id="PTHR21530:SF7">
    <property type="entry name" value="TRAB DOMAIN-CONTAINING PROTEIN"/>
    <property type="match status" value="1"/>
</dbReference>